<evidence type="ECO:0000259" key="2">
    <source>
        <dbReference type="Pfam" id="PF25545"/>
    </source>
</evidence>
<dbReference type="PANTHER" id="PTHR42470">
    <property type="entry name" value="VAST DOMAIN-CONTAINING PROTEIN"/>
    <property type="match status" value="1"/>
</dbReference>
<feature type="compositionally biased region" description="Polar residues" evidence="1">
    <location>
        <begin position="94"/>
        <end position="113"/>
    </location>
</feature>
<evidence type="ECO:0000313" key="4">
    <source>
        <dbReference type="Proteomes" id="UP001310890"/>
    </source>
</evidence>
<dbReference type="AlphaFoldDB" id="A0AAN7TR08"/>
<dbReference type="EMBL" id="JAVRRL010000004">
    <property type="protein sequence ID" value="KAK5117594.1"/>
    <property type="molecule type" value="Genomic_DNA"/>
</dbReference>
<name>A0AAN7TR08_9PEZI</name>
<sequence length="461" mass="51182">MEPSGETSGEVSEPERLHKRSFSHSSDRCDSKSPPLPKRHQQLPIPSTPGHSLELSPKYTGIKGRVEDWLQSTRSRRKSCPARLEGKDPDFQKLQRTLARSDSCPSQPETSNADAGDGQRPLLEVLREMSRSRQQSQKQSFGASSITSGHNARSVTGNPDYRSVLRNNGIHMDHTGKKIPPELQSFLDSSIFKPRSEPLTPEAIVDAVQTAMEIADSLESNIYDLGGTAMLPFKRADVGRGGNTPWYSDNLPKSDAYETPLAQPKPDIHCGYLTGQRSTWTIAENAVIDHQRAKKITQPARGNCFPFFVLEMKSEAMGGTLWHAENQAAGSGASCVNAMRWLYQEAYSTNDQPVVESIAFSACVTHREVIFHVHHYSAANSLYYMSLLKAFQTVSQVEECNNVVSNIFEHALGSRQDKTREQLKLLYPFPAHWKAIRPASVMGPQNPATDEDDTTKDQASD</sequence>
<feature type="region of interest" description="Disordered" evidence="1">
    <location>
        <begin position="440"/>
        <end position="461"/>
    </location>
</feature>
<feature type="compositionally biased region" description="Polar residues" evidence="1">
    <location>
        <begin position="1"/>
        <end position="10"/>
    </location>
</feature>
<dbReference type="PANTHER" id="PTHR42470:SF1">
    <property type="entry name" value="VAST DOMAIN-CONTAINING PROTEIN"/>
    <property type="match status" value="1"/>
</dbReference>
<feature type="compositionally biased region" description="Basic and acidic residues" evidence="1">
    <location>
        <begin position="84"/>
        <end position="93"/>
    </location>
</feature>
<protein>
    <recommendedName>
        <fullName evidence="2">DUF7924 domain-containing protein</fullName>
    </recommendedName>
</protein>
<evidence type="ECO:0000256" key="1">
    <source>
        <dbReference type="SAM" id="MobiDB-lite"/>
    </source>
</evidence>
<dbReference type="InterPro" id="IPR057684">
    <property type="entry name" value="DUF7924"/>
</dbReference>
<feature type="domain" description="DUF7924" evidence="2">
    <location>
        <begin position="258"/>
        <end position="419"/>
    </location>
</feature>
<evidence type="ECO:0000313" key="3">
    <source>
        <dbReference type="EMBL" id="KAK5117594.1"/>
    </source>
</evidence>
<proteinExistence type="predicted"/>
<feature type="compositionally biased region" description="Polar residues" evidence="1">
    <location>
        <begin position="141"/>
        <end position="157"/>
    </location>
</feature>
<dbReference type="Pfam" id="PF25545">
    <property type="entry name" value="DUF7924"/>
    <property type="match status" value="1"/>
</dbReference>
<accession>A0AAN7TR08</accession>
<dbReference type="Proteomes" id="UP001310890">
    <property type="component" value="Unassembled WGS sequence"/>
</dbReference>
<comment type="caution">
    <text evidence="3">The sequence shown here is derived from an EMBL/GenBank/DDBJ whole genome shotgun (WGS) entry which is preliminary data.</text>
</comment>
<feature type="region of interest" description="Disordered" evidence="1">
    <location>
        <begin position="1"/>
        <end position="164"/>
    </location>
</feature>
<gene>
    <name evidence="3" type="ORF">LTR62_005016</name>
</gene>
<reference evidence="3" key="1">
    <citation type="submission" date="2023-08" db="EMBL/GenBank/DDBJ databases">
        <title>Black Yeasts Isolated from many extreme environments.</title>
        <authorList>
            <person name="Coleine C."/>
            <person name="Stajich J.E."/>
            <person name="Selbmann L."/>
        </authorList>
    </citation>
    <scope>NUCLEOTIDE SEQUENCE</scope>
    <source>
        <strain evidence="3">CCFEE 5401</strain>
    </source>
</reference>
<organism evidence="3 4">
    <name type="scientific">Meristemomyces frigidus</name>
    <dbReference type="NCBI Taxonomy" id="1508187"/>
    <lineage>
        <taxon>Eukaryota</taxon>
        <taxon>Fungi</taxon>
        <taxon>Dikarya</taxon>
        <taxon>Ascomycota</taxon>
        <taxon>Pezizomycotina</taxon>
        <taxon>Dothideomycetes</taxon>
        <taxon>Dothideomycetidae</taxon>
        <taxon>Mycosphaerellales</taxon>
        <taxon>Teratosphaeriaceae</taxon>
        <taxon>Meristemomyces</taxon>
    </lineage>
</organism>